<gene>
    <name evidence="2" type="ORF">KVT40_001599</name>
</gene>
<keyword evidence="3" id="KW-1185">Reference proteome</keyword>
<feature type="compositionally biased region" description="Basic and acidic residues" evidence="1">
    <location>
        <begin position="784"/>
        <end position="794"/>
    </location>
</feature>
<feature type="region of interest" description="Disordered" evidence="1">
    <location>
        <begin position="496"/>
        <end position="518"/>
    </location>
</feature>
<evidence type="ECO:0000313" key="3">
    <source>
        <dbReference type="Proteomes" id="UP000809789"/>
    </source>
</evidence>
<accession>A0A8K0L9H8</accession>
<evidence type="ECO:0000313" key="2">
    <source>
        <dbReference type="EMBL" id="KAG8629980.1"/>
    </source>
</evidence>
<protein>
    <submittedName>
        <fullName evidence="2">Uncharacterized protein</fullName>
    </submittedName>
</protein>
<dbReference type="Proteomes" id="UP000809789">
    <property type="component" value="Unassembled WGS sequence"/>
</dbReference>
<feature type="region of interest" description="Disordered" evidence="1">
    <location>
        <begin position="761"/>
        <end position="794"/>
    </location>
</feature>
<sequence length="794" mass="90643">MTTEENIFRALLQRSNSRGEGGDYADPGPKAIAKDFANVAAQNCSRDEIVRLLVLLANPRVYTEEQTSNMNRDVASDVDAFHTAEMSLSGRTRRELGRPGGSADSELGLILHVQSKDANYEKFFDKETPTIELLLQKGVSATRTFGYDWHWRGETTNEFRGRSHCQFHKWPVQVRKAHDNFSKRMLEVVPMPFLVVHGACAKRAVQAFVKAGKMSKSLQVGSLLFELDYVETRLRRIILYLPHPTAGFHSDRESALTIGTQIDTGWNFMLWLTGRNYALRSFTDRFVRSRASAYYRCSPITHMWNYKQIERAEHRCLMLSEFSKPFLEWARKYLKQDLAALISSGSSLVNAVADKMRLKAEQTRRAMRAELHGCPANQATNSPTETRVANANNPLRRTPLQVADGSQGTIFDVDVIVISDDDDTSNKDATTADTSEVIEISDDDEEIMRDEMIVDLDPDEPVNTDDYEANLPHHSQVSLMADDDEIDGIDPLVREEEGVRSQRHHRHDTDEEDSEIEAERPFQSIHGMVIDQLEKGLFIIPRISPLKPLIMVVPPGPTAQIGFLQQPVTIFVYRTVVVLRVGEVEVHRIAIDLLLLTFHGCIWQPQIAFELHKRGDEEDDVKPPKPWRQTQREVLRSRLFCGSNWPFIDKKCSISDIQIRKDGVLEKSIYLRAYLLPPGQSHPDFAGTECEADDAGRRLAIWARYLTAKGVIEEWVKLGGPGNVMKLNSLVDLMDGKSKDWSATQPRRYLRKWENQRHFYTTKEKRGKNVKPYAGKVDKRRKPPKDNWIRYDPK</sequence>
<dbReference type="OrthoDB" id="5365585at2759"/>
<organism evidence="2 3">
    <name type="scientific">Elsinoe batatas</name>
    <dbReference type="NCBI Taxonomy" id="2601811"/>
    <lineage>
        <taxon>Eukaryota</taxon>
        <taxon>Fungi</taxon>
        <taxon>Dikarya</taxon>
        <taxon>Ascomycota</taxon>
        <taxon>Pezizomycotina</taxon>
        <taxon>Dothideomycetes</taxon>
        <taxon>Dothideomycetidae</taxon>
        <taxon>Myriangiales</taxon>
        <taxon>Elsinoaceae</taxon>
        <taxon>Elsinoe</taxon>
    </lineage>
</organism>
<reference evidence="2" key="1">
    <citation type="submission" date="2021-07" db="EMBL/GenBank/DDBJ databases">
        <title>Elsinoe batatas strain:CRI-CJ2 Genome sequencing and assembly.</title>
        <authorList>
            <person name="Huang L."/>
        </authorList>
    </citation>
    <scope>NUCLEOTIDE SEQUENCE</scope>
    <source>
        <strain evidence="2">CRI-CJ2</strain>
    </source>
</reference>
<dbReference type="EMBL" id="JAESVG020000002">
    <property type="protein sequence ID" value="KAG8629980.1"/>
    <property type="molecule type" value="Genomic_DNA"/>
</dbReference>
<comment type="caution">
    <text evidence="2">The sequence shown here is derived from an EMBL/GenBank/DDBJ whole genome shotgun (WGS) entry which is preliminary data.</text>
</comment>
<proteinExistence type="predicted"/>
<evidence type="ECO:0000256" key="1">
    <source>
        <dbReference type="SAM" id="MobiDB-lite"/>
    </source>
</evidence>
<dbReference type="AlphaFoldDB" id="A0A8K0L9H8"/>
<name>A0A8K0L9H8_9PEZI</name>